<evidence type="ECO:0000313" key="1">
    <source>
        <dbReference type="EMBL" id="WNO06003.1"/>
    </source>
</evidence>
<dbReference type="Proteomes" id="UP001302257">
    <property type="component" value="Chromosome"/>
</dbReference>
<sequence length="90" mass="10142">MSLISEAGDSTRLIKYLKDAIPLGERPTPHAEWVSVRLDALQAAIDYIEQAEEFRRRFDQSVERLKANNAKALASIGQMEKIIKEGRTGK</sequence>
<name>A0ABZ0B3G9_9BURK</name>
<keyword evidence="2" id="KW-1185">Reference proteome</keyword>
<protein>
    <submittedName>
        <fullName evidence="1">Uncharacterized protein</fullName>
    </submittedName>
</protein>
<proteinExistence type="predicted"/>
<dbReference type="EMBL" id="CP132507">
    <property type="protein sequence ID" value="WNO06003.1"/>
    <property type="molecule type" value="Genomic_DNA"/>
</dbReference>
<gene>
    <name evidence="1" type="ORF">RAN89_06125</name>
</gene>
<accession>A0ABZ0B3G9</accession>
<organism evidence="1 2">
    <name type="scientific">Rhodoferax mekongensis</name>
    <dbReference type="NCBI Taxonomy" id="3068341"/>
    <lineage>
        <taxon>Bacteria</taxon>
        <taxon>Pseudomonadati</taxon>
        <taxon>Pseudomonadota</taxon>
        <taxon>Betaproteobacteria</taxon>
        <taxon>Burkholderiales</taxon>
        <taxon>Comamonadaceae</taxon>
        <taxon>Rhodoferax</taxon>
    </lineage>
</organism>
<reference evidence="1 2" key="1">
    <citation type="submission" date="2023-08" db="EMBL/GenBank/DDBJ databases">
        <title>Rhodoferax potami sp. nov. and Rhodoferax mekongensis sp. nov., isolated from the Mekong River in Thailand.</title>
        <authorList>
            <person name="Kitikhun S."/>
            <person name="Charoenyingcharoen P."/>
            <person name="Siriarchawattana P."/>
            <person name="Likhitrattanapisal S."/>
            <person name="Nilsakha T."/>
            <person name="Chanpet A."/>
            <person name="Rattanawaree P."/>
            <person name="Ingsriswang S."/>
        </authorList>
    </citation>
    <scope>NUCLEOTIDE SEQUENCE [LARGE SCALE GENOMIC DNA]</scope>
    <source>
        <strain evidence="1 2">TBRC 17307</strain>
    </source>
</reference>
<evidence type="ECO:0000313" key="2">
    <source>
        <dbReference type="Proteomes" id="UP001302257"/>
    </source>
</evidence>
<dbReference type="RefSeq" id="WP_313868725.1">
    <property type="nucleotide sequence ID" value="NZ_CP132507.1"/>
</dbReference>